<dbReference type="GO" id="GO:0005524">
    <property type="term" value="F:ATP binding"/>
    <property type="evidence" value="ECO:0007669"/>
    <property type="project" value="UniProtKB-KW"/>
</dbReference>
<keyword evidence="3" id="KW-0067">ATP-binding</keyword>
<sequence length="245" mass="27885">MLTHPIIEKLQVMKFYGMCKAFEEQLQMADIGKFSFEERFGLIVDREKTEREDRQLKTRLRKAKLRLAASIEDIDFNHPRGLDKGLILSLASCQWLKAHHNVFITGPTGVGKSYLACALAQKACRQGYSALYLRLPKLFADLALAKGDGRYAKLLSTLAKTNLLVLDDWGLSKLNKEQQRDFLEIIEDRYELQSTVITSQLSVSHWHEIIGDPTMADAILDRMVHNAYKIDLKGGSMRKKKTALT</sequence>
<keyword evidence="6" id="KW-1185">Reference proteome</keyword>
<dbReference type="InterPro" id="IPR002611">
    <property type="entry name" value="IstB_ATP-bd"/>
</dbReference>
<dbReference type="AlphaFoldDB" id="A0A7W0CCP7"/>
<dbReference type="Gene3D" id="3.40.50.300">
    <property type="entry name" value="P-loop containing nucleotide triphosphate hydrolases"/>
    <property type="match status" value="1"/>
</dbReference>
<feature type="domain" description="AAA+ ATPase" evidence="4">
    <location>
        <begin position="98"/>
        <end position="231"/>
    </location>
</feature>
<comment type="caution">
    <text evidence="5">The sequence shown here is derived from an EMBL/GenBank/DDBJ whole genome shotgun (WGS) entry which is preliminary data.</text>
</comment>
<dbReference type="InterPro" id="IPR003593">
    <property type="entry name" value="AAA+_ATPase"/>
</dbReference>
<dbReference type="InterPro" id="IPR028350">
    <property type="entry name" value="DNAC/IstB-like"/>
</dbReference>
<evidence type="ECO:0000256" key="3">
    <source>
        <dbReference type="ARBA" id="ARBA00022840"/>
    </source>
</evidence>
<accession>A0A7W0CCP7</accession>
<evidence type="ECO:0000256" key="2">
    <source>
        <dbReference type="ARBA" id="ARBA00022741"/>
    </source>
</evidence>
<keyword evidence="2" id="KW-0547">Nucleotide-binding</keyword>
<dbReference type="RefSeq" id="WP_181552832.1">
    <property type="nucleotide sequence ID" value="NZ_JACDUS010000020.1"/>
</dbReference>
<evidence type="ECO:0000259" key="4">
    <source>
        <dbReference type="SMART" id="SM00382"/>
    </source>
</evidence>
<protein>
    <submittedName>
        <fullName evidence="5">DNA replication protein DnaC</fullName>
    </submittedName>
</protein>
<gene>
    <name evidence="5" type="ORF">HNR65_003589</name>
</gene>
<name>A0A7W0CCP7_9BACT</name>
<comment type="similarity">
    <text evidence="1">Belongs to the IS21/IS1162 putative ATP-binding protein family.</text>
</comment>
<organism evidence="5 6">
    <name type="scientific">Desulfosalsimonas propionicica</name>
    <dbReference type="NCBI Taxonomy" id="332175"/>
    <lineage>
        <taxon>Bacteria</taxon>
        <taxon>Pseudomonadati</taxon>
        <taxon>Thermodesulfobacteriota</taxon>
        <taxon>Desulfobacteria</taxon>
        <taxon>Desulfobacterales</taxon>
        <taxon>Desulfosalsimonadaceae</taxon>
        <taxon>Desulfosalsimonas</taxon>
    </lineage>
</organism>
<dbReference type="FunFam" id="3.40.50.300:FF:001361">
    <property type="entry name" value="AAA family ATPase"/>
    <property type="match status" value="1"/>
</dbReference>
<dbReference type="Proteomes" id="UP000525298">
    <property type="component" value="Unassembled WGS sequence"/>
</dbReference>
<dbReference type="InterPro" id="IPR047661">
    <property type="entry name" value="IstB"/>
</dbReference>
<evidence type="ECO:0000256" key="1">
    <source>
        <dbReference type="ARBA" id="ARBA00008059"/>
    </source>
</evidence>
<dbReference type="PANTHER" id="PTHR30050:SF4">
    <property type="entry name" value="ATP-BINDING PROTEIN RV3427C IN INSERTION SEQUENCE-RELATED"/>
    <property type="match status" value="1"/>
</dbReference>
<dbReference type="SUPFAM" id="SSF52540">
    <property type="entry name" value="P-loop containing nucleoside triphosphate hydrolases"/>
    <property type="match status" value="1"/>
</dbReference>
<dbReference type="PANTHER" id="PTHR30050">
    <property type="entry name" value="CHROMOSOMAL REPLICATION INITIATOR PROTEIN DNAA"/>
    <property type="match status" value="1"/>
</dbReference>
<proteinExistence type="inferred from homology"/>
<dbReference type="CDD" id="cd00009">
    <property type="entry name" value="AAA"/>
    <property type="match status" value="1"/>
</dbReference>
<dbReference type="InterPro" id="IPR027417">
    <property type="entry name" value="P-loop_NTPase"/>
</dbReference>
<dbReference type="GO" id="GO:0006260">
    <property type="term" value="P:DNA replication"/>
    <property type="evidence" value="ECO:0007669"/>
    <property type="project" value="TreeGrafter"/>
</dbReference>
<evidence type="ECO:0000313" key="6">
    <source>
        <dbReference type="Proteomes" id="UP000525298"/>
    </source>
</evidence>
<dbReference type="NCBIfam" id="NF038214">
    <property type="entry name" value="IS21_help_AAA"/>
    <property type="match status" value="1"/>
</dbReference>
<dbReference type="SMART" id="SM00382">
    <property type="entry name" value="AAA"/>
    <property type="match status" value="1"/>
</dbReference>
<evidence type="ECO:0000313" key="5">
    <source>
        <dbReference type="EMBL" id="MBA2883227.1"/>
    </source>
</evidence>
<reference evidence="5 6" key="1">
    <citation type="submission" date="2020-07" db="EMBL/GenBank/DDBJ databases">
        <title>Genomic Encyclopedia of Type Strains, Phase IV (KMG-IV): sequencing the most valuable type-strain genomes for metagenomic binning, comparative biology and taxonomic classification.</title>
        <authorList>
            <person name="Goeker M."/>
        </authorList>
    </citation>
    <scope>NUCLEOTIDE SEQUENCE [LARGE SCALE GENOMIC DNA]</scope>
    <source>
        <strain evidence="5 6">DSM 17721</strain>
    </source>
</reference>
<dbReference type="EMBL" id="JACDUS010000020">
    <property type="protein sequence ID" value="MBA2883227.1"/>
    <property type="molecule type" value="Genomic_DNA"/>
</dbReference>
<dbReference type="PIRSF" id="PIRSF003073">
    <property type="entry name" value="DNAC_TnpB_IstB"/>
    <property type="match status" value="1"/>
</dbReference>
<dbReference type="Pfam" id="PF01695">
    <property type="entry name" value="IstB_IS21"/>
    <property type="match status" value="1"/>
</dbReference>